<evidence type="ECO:0000313" key="1">
    <source>
        <dbReference type="EMBL" id="KAA8812232.1"/>
    </source>
</evidence>
<protein>
    <submittedName>
        <fullName evidence="1">Uncharacterized protein</fullName>
    </submittedName>
</protein>
<name>A0A5M9Z0U7_9LACO</name>
<dbReference type="EMBL" id="VUAV01000041">
    <property type="protein sequence ID" value="KAA8812232.1"/>
    <property type="molecule type" value="Genomic_DNA"/>
</dbReference>
<gene>
    <name evidence="1" type="ORF">F1C09_07190</name>
</gene>
<sequence length="88" mass="9986">MNKKMIIKYKILDIPYKLMTDLSTQIGEKELEQTGVNIVIYANQLIRSTIEPIAATLNSILDHGRAFEANKNLISIKDVLNFIDEPPI</sequence>
<dbReference type="RefSeq" id="WP_054833080.1">
    <property type="nucleotide sequence ID" value="NZ_CP072197.1"/>
</dbReference>
<dbReference type="InterPro" id="IPR040442">
    <property type="entry name" value="Pyrv_kinase-like_dom_sf"/>
</dbReference>
<dbReference type="InterPro" id="IPR015813">
    <property type="entry name" value="Pyrv/PenolPyrv_kinase-like_dom"/>
</dbReference>
<dbReference type="Proteomes" id="UP000324504">
    <property type="component" value="Unassembled WGS sequence"/>
</dbReference>
<dbReference type="GO" id="GO:0003824">
    <property type="term" value="F:catalytic activity"/>
    <property type="evidence" value="ECO:0007669"/>
    <property type="project" value="InterPro"/>
</dbReference>
<dbReference type="Gene3D" id="3.20.20.60">
    <property type="entry name" value="Phosphoenolpyruvate-binding domains"/>
    <property type="match status" value="1"/>
</dbReference>
<dbReference type="SUPFAM" id="SSF51621">
    <property type="entry name" value="Phosphoenolpyruvate/pyruvate domain"/>
    <property type="match status" value="1"/>
</dbReference>
<evidence type="ECO:0000313" key="2">
    <source>
        <dbReference type="Proteomes" id="UP000324504"/>
    </source>
</evidence>
<proteinExistence type="predicted"/>
<organism evidence="1 2">
    <name type="scientific">Lactobacillus crispatus</name>
    <dbReference type="NCBI Taxonomy" id="47770"/>
    <lineage>
        <taxon>Bacteria</taxon>
        <taxon>Bacillati</taxon>
        <taxon>Bacillota</taxon>
        <taxon>Bacilli</taxon>
        <taxon>Lactobacillales</taxon>
        <taxon>Lactobacillaceae</taxon>
        <taxon>Lactobacillus</taxon>
    </lineage>
</organism>
<comment type="caution">
    <text evidence="1">The sequence shown here is derived from an EMBL/GenBank/DDBJ whole genome shotgun (WGS) entry which is preliminary data.</text>
</comment>
<dbReference type="AlphaFoldDB" id="A0A5M9Z0U7"/>
<reference evidence="1 2" key="1">
    <citation type="submission" date="2019-09" db="EMBL/GenBank/DDBJ databases">
        <title>Comparative analysis of L. crispatus genomes revealed niche specific adaptation to different host and body sites.</title>
        <authorList>
            <person name="Pan M."/>
            <person name="Hidalgo-Cantabrana C."/>
            <person name="Barrangou R."/>
        </authorList>
    </citation>
    <scope>NUCLEOTIDE SEQUENCE [LARGE SCALE GENOMIC DNA]</scope>
    <source>
        <strain evidence="1 2">NCK2488</strain>
    </source>
</reference>
<accession>A0A5M9Z0U7</accession>